<dbReference type="PANTHER" id="PTHR30401">
    <property type="entry name" value="TRNA 2-SELENOURIDINE SYNTHASE"/>
    <property type="match status" value="1"/>
</dbReference>
<dbReference type="NCBIfam" id="NF008750">
    <property type="entry name" value="PRK11784.1-2"/>
    <property type="match status" value="1"/>
</dbReference>
<proteinExistence type="predicted"/>
<dbReference type="NCBIfam" id="TIGR03167">
    <property type="entry name" value="tRNA_sel_U_synt"/>
    <property type="match status" value="1"/>
</dbReference>
<dbReference type="InterPro" id="IPR027417">
    <property type="entry name" value="P-loop_NTPase"/>
</dbReference>
<dbReference type="RefSeq" id="WP_176071844.1">
    <property type="nucleotide sequence ID" value="NZ_JABWMJ010000022.1"/>
</dbReference>
<dbReference type="EMBL" id="JABWMJ010000022">
    <property type="protein sequence ID" value="NUZ08986.1"/>
    <property type="molecule type" value="Genomic_DNA"/>
</dbReference>
<dbReference type="Pfam" id="PF26341">
    <property type="entry name" value="AAA_SelU"/>
    <property type="match status" value="1"/>
</dbReference>
<dbReference type="InterPro" id="IPR001763">
    <property type="entry name" value="Rhodanese-like_dom"/>
</dbReference>
<gene>
    <name evidence="3" type="primary">mnmH</name>
    <name evidence="3" type="ORF">HQN59_24910</name>
</gene>
<dbReference type="Gene3D" id="3.40.250.10">
    <property type="entry name" value="Rhodanese-like domain"/>
    <property type="match status" value="1"/>
</dbReference>
<dbReference type="GO" id="GO:0002098">
    <property type="term" value="P:tRNA wobble uridine modification"/>
    <property type="evidence" value="ECO:0007669"/>
    <property type="project" value="InterPro"/>
</dbReference>
<dbReference type="PROSITE" id="PS50206">
    <property type="entry name" value="RHODANESE_3"/>
    <property type="match status" value="1"/>
</dbReference>
<feature type="domain" description="Rhodanese" evidence="2">
    <location>
        <begin position="24"/>
        <end position="141"/>
    </location>
</feature>
<protein>
    <submittedName>
        <fullName evidence="3">tRNA 2-selenouridine(34) synthase MnmH</fullName>
    </submittedName>
</protein>
<comment type="caution">
    <text evidence="3">The sequence shown here is derived from an EMBL/GenBank/DDBJ whole genome shotgun (WGS) entry which is preliminary data.</text>
</comment>
<dbReference type="SUPFAM" id="SSF52821">
    <property type="entry name" value="Rhodanese/Cell cycle control phosphatase"/>
    <property type="match status" value="1"/>
</dbReference>
<dbReference type="SUPFAM" id="SSF52540">
    <property type="entry name" value="P-loop containing nucleoside triphosphate hydrolases"/>
    <property type="match status" value="1"/>
</dbReference>
<dbReference type="PANTHER" id="PTHR30401:SF0">
    <property type="entry name" value="TRNA 2-SELENOURIDINE SYNTHASE"/>
    <property type="match status" value="1"/>
</dbReference>
<accession>A0A7Y6NTD5</accession>
<name>A0A7Y6NTD5_9BURK</name>
<keyword evidence="4" id="KW-1185">Reference proteome</keyword>
<evidence type="ECO:0000259" key="2">
    <source>
        <dbReference type="PROSITE" id="PS50206"/>
    </source>
</evidence>
<dbReference type="Proteomes" id="UP000529637">
    <property type="component" value="Unassembled WGS sequence"/>
</dbReference>
<dbReference type="GO" id="GO:0043828">
    <property type="term" value="F:tRNA 2-selenouridine synthase activity"/>
    <property type="evidence" value="ECO:0007669"/>
    <property type="project" value="InterPro"/>
</dbReference>
<dbReference type="SMART" id="SM00450">
    <property type="entry name" value="RHOD"/>
    <property type="match status" value="1"/>
</dbReference>
<dbReference type="InterPro" id="IPR036873">
    <property type="entry name" value="Rhodanese-like_dom_sf"/>
</dbReference>
<sequence>MTHQPAAQIVSPQQLGVREFDHYALVIDARSPHEYAEDHLPGAVNLPVVDDDEYAEVGIRHKSDKHRAYLIGVEYSLRNIADQIRPLISKYTSDDRFLVYCFRGGKRSRLWTDNLRTIGFEVDQLAGGWKRYRQWVRESLVTLPAMFKYEVLAGPTGCGKTRLLTELARQGEQVLDLEELASHRGSLLGRLPGRPQPTQKMFDSLLLSSLRRLDPARRVWIEAESKKIGDRQLPDGLFEAMHRSRVTQISAPMDERVRLWKEDYPHFTEDPAGMVEKLLPLRPLVGGEVIETWRALATQGDVEALFESVMVRHYDPCYARSTRRNYASGKPSRELPLVGLGPEPLAQAARSLAAEHPGADWP</sequence>
<dbReference type="Pfam" id="PF00581">
    <property type="entry name" value="Rhodanese"/>
    <property type="match status" value="1"/>
</dbReference>
<dbReference type="GO" id="GO:0004792">
    <property type="term" value="F:thiosulfate-cyanide sulfurtransferase activity"/>
    <property type="evidence" value="ECO:0007669"/>
    <property type="project" value="InterPro"/>
</dbReference>
<keyword evidence="1" id="KW-0711">Selenium</keyword>
<evidence type="ECO:0000313" key="3">
    <source>
        <dbReference type="EMBL" id="NUZ08986.1"/>
    </source>
</evidence>
<dbReference type="AlphaFoldDB" id="A0A7Y6NTD5"/>
<dbReference type="InterPro" id="IPR017582">
    <property type="entry name" value="SelU"/>
</dbReference>
<evidence type="ECO:0000313" key="4">
    <source>
        <dbReference type="Proteomes" id="UP000529637"/>
    </source>
</evidence>
<organism evidence="3 4">
    <name type="scientific">Piscinibacter koreensis</name>
    <dbReference type="NCBI Taxonomy" id="2742824"/>
    <lineage>
        <taxon>Bacteria</taxon>
        <taxon>Pseudomonadati</taxon>
        <taxon>Pseudomonadota</taxon>
        <taxon>Betaproteobacteria</taxon>
        <taxon>Burkholderiales</taxon>
        <taxon>Sphaerotilaceae</taxon>
        <taxon>Piscinibacter</taxon>
    </lineage>
</organism>
<dbReference type="InterPro" id="IPR058840">
    <property type="entry name" value="AAA_SelU"/>
</dbReference>
<reference evidence="3 4" key="1">
    <citation type="submission" date="2020-06" db="EMBL/GenBank/DDBJ databases">
        <title>Schlegella sp. ID0723 isolated from air conditioner.</title>
        <authorList>
            <person name="Kim D.Y."/>
            <person name="Kim D.-U."/>
        </authorList>
    </citation>
    <scope>NUCLEOTIDE SEQUENCE [LARGE SCALE GENOMIC DNA]</scope>
    <source>
        <strain evidence="3 4">ID0723</strain>
    </source>
</reference>
<dbReference type="PROSITE" id="PS00380">
    <property type="entry name" value="RHODANESE_1"/>
    <property type="match status" value="1"/>
</dbReference>
<dbReference type="InterPro" id="IPR001307">
    <property type="entry name" value="Thiosulphate_STrfase_CS"/>
</dbReference>
<evidence type="ECO:0000256" key="1">
    <source>
        <dbReference type="ARBA" id="ARBA00023266"/>
    </source>
</evidence>
<dbReference type="NCBIfam" id="NF008752">
    <property type="entry name" value="PRK11784.1-4"/>
    <property type="match status" value="1"/>
</dbReference>